<sequence length="148" mass="16922">MKQHKKLLRHLLMARTEWMEKRVMERAPVSGYGFVTPAMNRMFAHLRGRPVGLSEIARDLDISRQAVHQLANEAAQLGLVEFVPSEADGRVKLLRFTQKGWAMSDSAAQAFEEIENELADHIGKKDLQDLKRILGKSWSDTERSDNEH</sequence>
<reference evidence="2 3" key="1">
    <citation type="submission" date="2018-09" db="EMBL/GenBank/DDBJ databases">
        <authorList>
            <person name="Zhu H."/>
        </authorList>
    </citation>
    <scope>NUCLEOTIDE SEQUENCE [LARGE SCALE GENOMIC DNA]</scope>
    <source>
        <strain evidence="2 3">K2R10-39</strain>
    </source>
</reference>
<dbReference type="OrthoDB" id="273614at2"/>
<dbReference type="GO" id="GO:0006950">
    <property type="term" value="P:response to stress"/>
    <property type="evidence" value="ECO:0007669"/>
    <property type="project" value="TreeGrafter"/>
</dbReference>
<evidence type="ECO:0000313" key="3">
    <source>
        <dbReference type="Proteomes" id="UP000285190"/>
    </source>
</evidence>
<dbReference type="Proteomes" id="UP000285190">
    <property type="component" value="Unassembled WGS sequence"/>
</dbReference>
<evidence type="ECO:0000313" key="2">
    <source>
        <dbReference type="EMBL" id="RJF96777.1"/>
    </source>
</evidence>
<dbReference type="InterPro" id="IPR039422">
    <property type="entry name" value="MarR/SlyA-like"/>
</dbReference>
<dbReference type="InterPro" id="IPR036390">
    <property type="entry name" value="WH_DNA-bd_sf"/>
</dbReference>
<dbReference type="AlphaFoldDB" id="A0A418WVU8"/>
<dbReference type="Pfam" id="PF12802">
    <property type="entry name" value="MarR_2"/>
    <property type="match status" value="1"/>
</dbReference>
<dbReference type="InterPro" id="IPR036388">
    <property type="entry name" value="WH-like_DNA-bd_sf"/>
</dbReference>
<accession>A0A418WVU8</accession>
<dbReference type="EMBL" id="QYUN01000003">
    <property type="protein sequence ID" value="RJF96777.1"/>
    <property type="molecule type" value="Genomic_DNA"/>
</dbReference>
<dbReference type="SUPFAM" id="SSF46785">
    <property type="entry name" value="Winged helix' DNA-binding domain"/>
    <property type="match status" value="1"/>
</dbReference>
<dbReference type="PANTHER" id="PTHR33164">
    <property type="entry name" value="TRANSCRIPTIONAL REGULATOR, MARR FAMILY"/>
    <property type="match status" value="1"/>
</dbReference>
<comment type="caution">
    <text evidence="2">The sequence shown here is derived from an EMBL/GenBank/DDBJ whole genome shotgun (WGS) entry which is preliminary data.</text>
</comment>
<dbReference type="Gene3D" id="1.10.10.10">
    <property type="entry name" value="Winged helix-like DNA-binding domain superfamily/Winged helix DNA-binding domain"/>
    <property type="match status" value="1"/>
</dbReference>
<dbReference type="PANTHER" id="PTHR33164:SF57">
    <property type="entry name" value="MARR-FAMILY TRANSCRIPTIONAL REGULATOR"/>
    <property type="match status" value="1"/>
</dbReference>
<evidence type="ECO:0000259" key="1">
    <source>
        <dbReference type="Pfam" id="PF12802"/>
    </source>
</evidence>
<organism evidence="2 3">
    <name type="scientific">Noviherbaspirillum cavernae</name>
    <dbReference type="NCBI Taxonomy" id="2320862"/>
    <lineage>
        <taxon>Bacteria</taxon>
        <taxon>Pseudomonadati</taxon>
        <taxon>Pseudomonadota</taxon>
        <taxon>Betaproteobacteria</taxon>
        <taxon>Burkholderiales</taxon>
        <taxon>Oxalobacteraceae</taxon>
        <taxon>Noviherbaspirillum</taxon>
    </lineage>
</organism>
<name>A0A418WVU8_9BURK</name>
<dbReference type="InterPro" id="IPR000835">
    <property type="entry name" value="HTH_MarR-typ"/>
</dbReference>
<protein>
    <submittedName>
        <fullName evidence="2">MarR family transcriptional regulator</fullName>
    </submittedName>
</protein>
<feature type="domain" description="HTH marR-type" evidence="1">
    <location>
        <begin position="48"/>
        <end position="90"/>
    </location>
</feature>
<gene>
    <name evidence="2" type="ORF">D3870_20520</name>
</gene>
<proteinExistence type="predicted"/>
<dbReference type="GO" id="GO:0003700">
    <property type="term" value="F:DNA-binding transcription factor activity"/>
    <property type="evidence" value="ECO:0007669"/>
    <property type="project" value="InterPro"/>
</dbReference>
<keyword evidence="3" id="KW-1185">Reference proteome</keyword>